<organism evidence="6 7">
    <name type="scientific">Megalodesulfovibrio gigas (strain ATCC 19364 / DSM 1382 / NCIMB 9332 / VKM B-1759)</name>
    <name type="common">Desulfovibrio gigas</name>
    <dbReference type="NCBI Taxonomy" id="1121448"/>
    <lineage>
        <taxon>Bacteria</taxon>
        <taxon>Pseudomonadati</taxon>
        <taxon>Thermodesulfobacteriota</taxon>
        <taxon>Desulfovibrionia</taxon>
        <taxon>Desulfovibrionales</taxon>
        <taxon>Desulfovibrionaceae</taxon>
        <taxon>Megalodesulfovibrio</taxon>
    </lineage>
</organism>
<dbReference type="Pfam" id="PF01168">
    <property type="entry name" value="Ala_racemase_N"/>
    <property type="match status" value="1"/>
</dbReference>
<dbReference type="HAMAP" id="MF_02087">
    <property type="entry name" value="PLP_homeostasis"/>
    <property type="match status" value="1"/>
</dbReference>
<proteinExistence type="inferred from homology"/>
<evidence type="ECO:0000256" key="1">
    <source>
        <dbReference type="ARBA" id="ARBA00022898"/>
    </source>
</evidence>
<dbReference type="InterPro" id="IPR001608">
    <property type="entry name" value="Ala_racemase_N"/>
</dbReference>
<sequence>MSYDYIADNVARIRQELDAACHAAGRDPAGVALVAVSKFHPAAAVAAAAAAGCTVFGESYVQECLEKQAALAHLPVQWHFIGHIQSRKARELAGRAALIHAVDSLKVATLLHKHAQEQCTVQPILLQVNVGCEAQKHGVPPENLEALARQVVQLEAPSHGGIRLDGLMCLPPWLEDPEAVRPFFAQLATLRDRLQQTLGRHLPHLSMGMSHDFMQAVAEGATLVRIGTAIFGERPCTHAA</sequence>
<dbReference type="NCBIfam" id="TIGR00044">
    <property type="entry name" value="YggS family pyridoxal phosphate-dependent enzyme"/>
    <property type="match status" value="1"/>
</dbReference>
<dbReference type="SUPFAM" id="SSF51419">
    <property type="entry name" value="PLP-binding barrel"/>
    <property type="match status" value="1"/>
</dbReference>
<dbReference type="STRING" id="1121448.DGI_0881"/>
<dbReference type="GO" id="GO:0030170">
    <property type="term" value="F:pyridoxal phosphate binding"/>
    <property type="evidence" value="ECO:0007669"/>
    <property type="project" value="UniProtKB-UniRule"/>
</dbReference>
<dbReference type="PANTHER" id="PTHR10146">
    <property type="entry name" value="PROLINE SYNTHETASE CO-TRANSCRIBED BACTERIAL HOMOLOG PROTEIN"/>
    <property type="match status" value="1"/>
</dbReference>
<dbReference type="eggNOG" id="COG0325">
    <property type="taxonomic scope" value="Bacteria"/>
</dbReference>
<dbReference type="CDD" id="cd00635">
    <property type="entry name" value="PLPDE_III_YBL036c_like"/>
    <property type="match status" value="1"/>
</dbReference>
<feature type="domain" description="Alanine racemase N-terminal" evidence="5">
    <location>
        <begin position="13"/>
        <end position="235"/>
    </location>
</feature>
<dbReference type="AlphaFoldDB" id="T2G900"/>
<comment type="similarity">
    <text evidence="2 4">Belongs to the pyridoxal phosphate-binding protein YggS/PROSC family.</text>
</comment>
<keyword evidence="1 2" id="KW-0663">Pyridoxal phosphate</keyword>
<dbReference type="FunFam" id="3.20.20.10:FF:000018">
    <property type="entry name" value="Pyridoxal phosphate homeostasis protein"/>
    <property type="match status" value="1"/>
</dbReference>
<dbReference type="PROSITE" id="PS01211">
    <property type="entry name" value="UPF0001"/>
    <property type="match status" value="1"/>
</dbReference>
<reference evidence="6 7" key="1">
    <citation type="journal article" date="2013" name="J. Bacteriol.">
        <title>Roles of HynAB and Ech, the only two hydrogenases found in the model sulfate reducer Desulfovibrio gigas.</title>
        <authorList>
            <person name="Morais-Silva F.O."/>
            <person name="Santos C.I."/>
            <person name="Rodrigues R."/>
            <person name="Pereira I.A."/>
            <person name="Rodrigues-Pousada C."/>
        </authorList>
    </citation>
    <scope>NUCLEOTIDE SEQUENCE [LARGE SCALE GENOMIC DNA]</scope>
    <source>
        <strain evidence="7">ATCC 19364 / DSM 1382 / NCIMB 9332 / VKM B-1759</strain>
    </source>
</reference>
<dbReference type="Gene3D" id="3.20.20.10">
    <property type="entry name" value="Alanine racemase"/>
    <property type="match status" value="1"/>
</dbReference>
<dbReference type="KEGG" id="dgg:DGI_0881"/>
<dbReference type="PANTHER" id="PTHR10146:SF14">
    <property type="entry name" value="PYRIDOXAL PHOSPHATE HOMEOSTASIS PROTEIN"/>
    <property type="match status" value="1"/>
</dbReference>
<dbReference type="PIRSF" id="PIRSF004848">
    <property type="entry name" value="YBL036c_PLPDEIII"/>
    <property type="match status" value="1"/>
</dbReference>
<evidence type="ECO:0000256" key="3">
    <source>
        <dbReference type="PIRSR" id="PIRSR004848-1"/>
    </source>
</evidence>
<name>T2G900_MEGG1</name>
<dbReference type="EMBL" id="CP006585">
    <property type="protein sequence ID" value="AGW12773.1"/>
    <property type="molecule type" value="Genomic_DNA"/>
</dbReference>
<evidence type="ECO:0000259" key="5">
    <source>
        <dbReference type="Pfam" id="PF01168"/>
    </source>
</evidence>
<dbReference type="PATRIC" id="fig|1121448.10.peg.880"/>
<evidence type="ECO:0000256" key="2">
    <source>
        <dbReference type="HAMAP-Rule" id="MF_02087"/>
    </source>
</evidence>
<evidence type="ECO:0000256" key="4">
    <source>
        <dbReference type="RuleBase" id="RU004514"/>
    </source>
</evidence>
<dbReference type="HOGENOM" id="CLU_059988_1_0_7"/>
<feature type="modified residue" description="N6-(pyridoxal phosphate)lysine" evidence="2 3">
    <location>
        <position position="38"/>
    </location>
</feature>
<gene>
    <name evidence="6" type="ORF">DGI_0881</name>
</gene>
<reference evidence="7" key="2">
    <citation type="submission" date="2013-07" db="EMBL/GenBank/DDBJ databases">
        <authorList>
            <person name="Morais-Silva F.O."/>
            <person name="Rezende A.M."/>
            <person name="Pimentel C."/>
            <person name="Resende D.M."/>
            <person name="Santos C.I."/>
            <person name="Clemente C."/>
            <person name="de Oliveira L.M."/>
            <person name="da Silva S.M."/>
            <person name="Costa D.A."/>
            <person name="Varela-Raposo A."/>
            <person name="Horacio E.C.A."/>
            <person name="Matos M."/>
            <person name="Flores O."/>
            <person name="Ruiz J.C."/>
            <person name="Rodrigues-Pousada C."/>
        </authorList>
    </citation>
    <scope>NUCLEOTIDE SEQUENCE [LARGE SCALE GENOMIC DNA]</scope>
    <source>
        <strain evidence="7">ATCC 19364 / DSM 1382 / NCIMB 9332 / VKM B-1759</strain>
    </source>
</reference>
<dbReference type="InterPro" id="IPR011078">
    <property type="entry name" value="PyrdxlP_homeostasis"/>
</dbReference>
<dbReference type="InterPro" id="IPR029066">
    <property type="entry name" value="PLP-binding_barrel"/>
</dbReference>
<comment type="cofactor">
    <cofactor evidence="3">
        <name>pyridoxal 5'-phosphate</name>
        <dbReference type="ChEBI" id="CHEBI:597326"/>
    </cofactor>
</comment>
<comment type="function">
    <text evidence="2">Pyridoxal 5'-phosphate (PLP)-binding protein, which is involved in PLP homeostasis.</text>
</comment>
<keyword evidence="7" id="KW-1185">Reference proteome</keyword>
<dbReference type="Proteomes" id="UP000016587">
    <property type="component" value="Chromosome"/>
</dbReference>
<evidence type="ECO:0000313" key="7">
    <source>
        <dbReference type="Proteomes" id="UP000016587"/>
    </source>
</evidence>
<protein>
    <recommendedName>
        <fullName evidence="2">Pyridoxal phosphate homeostasis protein</fullName>
        <shortName evidence="2">PLP homeostasis protein</shortName>
    </recommendedName>
</protein>
<accession>T2G900</accession>
<evidence type="ECO:0000313" key="6">
    <source>
        <dbReference type="EMBL" id="AGW12773.1"/>
    </source>
</evidence>
<dbReference type="OrthoDB" id="9804072at2"/>
<dbReference type="RefSeq" id="WP_021759470.1">
    <property type="nucleotide sequence ID" value="NC_022444.1"/>
</dbReference>